<dbReference type="EMBL" id="QEOP01000002">
    <property type="protein sequence ID" value="PVZ94295.1"/>
    <property type="molecule type" value="Genomic_DNA"/>
</dbReference>
<dbReference type="CDD" id="cd06588">
    <property type="entry name" value="PhnB_like"/>
    <property type="match status" value="1"/>
</dbReference>
<evidence type="ECO:0000259" key="1">
    <source>
        <dbReference type="Pfam" id="PF06983"/>
    </source>
</evidence>
<dbReference type="InterPro" id="IPR028973">
    <property type="entry name" value="PhnB-like"/>
</dbReference>
<organism evidence="2 3">
    <name type="scientific">Amnibacterium flavum</name>
    <dbReference type="NCBI Taxonomy" id="2173173"/>
    <lineage>
        <taxon>Bacteria</taxon>
        <taxon>Bacillati</taxon>
        <taxon>Actinomycetota</taxon>
        <taxon>Actinomycetes</taxon>
        <taxon>Micrococcales</taxon>
        <taxon>Microbacteriaceae</taxon>
        <taxon>Amnibacterium</taxon>
    </lineage>
</organism>
<accession>A0A2V1HP44</accession>
<dbReference type="OrthoDB" id="9795306at2"/>
<keyword evidence="3" id="KW-1185">Reference proteome</keyword>
<dbReference type="InterPro" id="IPR029068">
    <property type="entry name" value="Glyas_Bleomycin-R_OHBP_Dase"/>
</dbReference>
<dbReference type="PANTHER" id="PTHR33990">
    <property type="entry name" value="PROTEIN YJDN-RELATED"/>
    <property type="match status" value="1"/>
</dbReference>
<gene>
    <name evidence="2" type="ORF">DDQ50_11195</name>
</gene>
<dbReference type="RefSeq" id="WP_116756806.1">
    <property type="nucleotide sequence ID" value="NZ_JBHUEX010000001.1"/>
</dbReference>
<dbReference type="Pfam" id="PF06983">
    <property type="entry name" value="3-dmu-9_3-mt"/>
    <property type="match status" value="1"/>
</dbReference>
<dbReference type="AlphaFoldDB" id="A0A2V1HP44"/>
<dbReference type="SUPFAM" id="SSF54593">
    <property type="entry name" value="Glyoxalase/Bleomycin resistance protein/Dihydroxybiphenyl dioxygenase"/>
    <property type="match status" value="1"/>
</dbReference>
<proteinExistence type="predicted"/>
<sequence>MSVILTPYLNFRDTAREAIEFYHSVFGGDLTISTFGEMGMGQDPSESDKVMHSMLTAPNGLVLMAADTPDRMDYTPGTNFSVSLSGDDTETLTRYWESLSDGATIVEPLSKAPWGDSFGMLNDRFGISWLVNISGS</sequence>
<evidence type="ECO:0000313" key="2">
    <source>
        <dbReference type="EMBL" id="PVZ94295.1"/>
    </source>
</evidence>
<feature type="domain" description="PhnB-like" evidence="1">
    <location>
        <begin position="5"/>
        <end position="131"/>
    </location>
</feature>
<name>A0A2V1HP44_9MICO</name>
<evidence type="ECO:0000313" key="3">
    <source>
        <dbReference type="Proteomes" id="UP000244893"/>
    </source>
</evidence>
<dbReference type="Gene3D" id="3.10.180.10">
    <property type="entry name" value="2,3-Dihydroxybiphenyl 1,2-Dioxygenase, domain 1"/>
    <property type="match status" value="1"/>
</dbReference>
<protein>
    <recommendedName>
        <fullName evidence="1">PhnB-like domain-containing protein</fullName>
    </recommendedName>
</protein>
<comment type="caution">
    <text evidence="2">The sequence shown here is derived from an EMBL/GenBank/DDBJ whole genome shotgun (WGS) entry which is preliminary data.</text>
</comment>
<dbReference type="PANTHER" id="PTHR33990:SF1">
    <property type="entry name" value="PROTEIN YJDN"/>
    <property type="match status" value="1"/>
</dbReference>
<dbReference type="Proteomes" id="UP000244893">
    <property type="component" value="Unassembled WGS sequence"/>
</dbReference>
<reference evidence="2 3" key="1">
    <citation type="submission" date="2018-05" db="EMBL/GenBank/DDBJ databases">
        <title>Amnibacterium sp. M8JJ-5, whole genome shotgun sequence.</title>
        <authorList>
            <person name="Tuo L."/>
        </authorList>
    </citation>
    <scope>NUCLEOTIDE SEQUENCE [LARGE SCALE GENOMIC DNA]</scope>
    <source>
        <strain evidence="2 3">M8JJ-5</strain>
    </source>
</reference>